<keyword evidence="7 10" id="KW-0283">Flagellar rotation</keyword>
<sequence length="176" mass="19072">MADEENLDVSAEDGKKGGKKKLIIILVAVLVLLGGGGAAAYLFLFSGDEPPAEDAAVEEVDAQAQAIQTEGPAIYLELDQPFVVDFMVAGRQRYLQLNMTLKSRDQVQIDAVKVHMPLIRNSLVLLFSSQSFDELQTVEGKKALKQAALESVNNILTQETGAGGMQDVLFTNFVMQ</sequence>
<keyword evidence="12" id="KW-1185">Reference proteome</keyword>
<dbReference type="InterPro" id="IPR005503">
    <property type="entry name" value="FliL"/>
</dbReference>
<name>A0A4R6M9V4_9GAMM</name>
<comment type="caution">
    <text evidence="11">The sequence shown here is derived from an EMBL/GenBank/DDBJ whole genome shotgun (WGS) entry which is preliminary data.</text>
</comment>
<keyword evidence="11" id="KW-0966">Cell projection</keyword>
<dbReference type="PANTHER" id="PTHR35091:SF2">
    <property type="entry name" value="FLAGELLAR PROTEIN FLIL"/>
    <property type="match status" value="1"/>
</dbReference>
<dbReference type="EMBL" id="SNXC01000011">
    <property type="protein sequence ID" value="TDO98297.1"/>
    <property type="molecule type" value="Genomic_DNA"/>
</dbReference>
<dbReference type="PANTHER" id="PTHR35091">
    <property type="entry name" value="FLAGELLAR PROTEIN FLIL"/>
    <property type="match status" value="1"/>
</dbReference>
<dbReference type="GO" id="GO:0009425">
    <property type="term" value="C:bacterial-type flagellum basal body"/>
    <property type="evidence" value="ECO:0007669"/>
    <property type="project" value="InterPro"/>
</dbReference>
<evidence type="ECO:0000256" key="3">
    <source>
        <dbReference type="ARBA" id="ARBA00008281"/>
    </source>
</evidence>
<evidence type="ECO:0000313" key="12">
    <source>
        <dbReference type="Proteomes" id="UP000294656"/>
    </source>
</evidence>
<reference evidence="11 12" key="1">
    <citation type="submission" date="2019-03" db="EMBL/GenBank/DDBJ databases">
        <title>Genomic Encyclopedia of Type Strains, Phase III (KMG-III): the genomes of soil and plant-associated and newly described type strains.</title>
        <authorList>
            <person name="Whitman W."/>
        </authorList>
    </citation>
    <scope>NUCLEOTIDE SEQUENCE [LARGE SCALE GENOMIC DNA]</scope>
    <source>
        <strain evidence="11 12">CECT 7378</strain>
    </source>
</reference>
<keyword evidence="4" id="KW-1003">Cell membrane</keyword>
<gene>
    <name evidence="11" type="ORF">DFP79_1938</name>
</gene>
<dbReference type="RefSeq" id="WP_133503721.1">
    <property type="nucleotide sequence ID" value="NZ_SNXC01000011.1"/>
</dbReference>
<comment type="subcellular location">
    <subcellularLocation>
        <location evidence="10">Cell inner membrane</location>
    </subcellularLocation>
    <subcellularLocation>
        <location evidence="2">Cell membrane</location>
        <topology evidence="2">Single-pass membrane protein</topology>
    </subcellularLocation>
</comment>
<evidence type="ECO:0000256" key="10">
    <source>
        <dbReference type="RuleBase" id="RU364125"/>
    </source>
</evidence>
<evidence type="ECO:0000256" key="6">
    <source>
        <dbReference type="ARBA" id="ARBA00022692"/>
    </source>
</evidence>
<evidence type="ECO:0000256" key="2">
    <source>
        <dbReference type="ARBA" id="ARBA00004162"/>
    </source>
</evidence>
<keyword evidence="8 10" id="KW-1133">Transmembrane helix</keyword>
<comment type="similarity">
    <text evidence="3 10">Belongs to the FliL family.</text>
</comment>
<accession>A0A4R6M9V4</accession>
<evidence type="ECO:0000256" key="9">
    <source>
        <dbReference type="ARBA" id="ARBA00023136"/>
    </source>
</evidence>
<dbReference type="OrthoDB" id="5616092at2"/>
<organism evidence="11 12">
    <name type="scientific">Marinomonas balearica</name>
    <dbReference type="NCBI Taxonomy" id="491947"/>
    <lineage>
        <taxon>Bacteria</taxon>
        <taxon>Pseudomonadati</taxon>
        <taxon>Pseudomonadota</taxon>
        <taxon>Gammaproteobacteria</taxon>
        <taxon>Oceanospirillales</taxon>
        <taxon>Oceanospirillaceae</taxon>
        <taxon>Marinomonas</taxon>
    </lineage>
</organism>
<keyword evidence="11" id="KW-0969">Cilium</keyword>
<evidence type="ECO:0000256" key="4">
    <source>
        <dbReference type="ARBA" id="ARBA00022475"/>
    </source>
</evidence>
<keyword evidence="6 10" id="KW-0812">Transmembrane</keyword>
<dbReference type="Proteomes" id="UP000294656">
    <property type="component" value="Unassembled WGS sequence"/>
</dbReference>
<evidence type="ECO:0000313" key="11">
    <source>
        <dbReference type="EMBL" id="TDO98297.1"/>
    </source>
</evidence>
<evidence type="ECO:0000256" key="5">
    <source>
        <dbReference type="ARBA" id="ARBA00022500"/>
    </source>
</evidence>
<dbReference type="AlphaFoldDB" id="A0A4R6M9V4"/>
<evidence type="ECO:0000256" key="7">
    <source>
        <dbReference type="ARBA" id="ARBA00022779"/>
    </source>
</evidence>
<dbReference type="GO" id="GO:0005886">
    <property type="term" value="C:plasma membrane"/>
    <property type="evidence" value="ECO:0007669"/>
    <property type="project" value="UniProtKB-SubCell"/>
</dbReference>
<proteinExistence type="inferred from homology"/>
<dbReference type="GO" id="GO:0071978">
    <property type="term" value="P:bacterial-type flagellum-dependent swarming motility"/>
    <property type="evidence" value="ECO:0007669"/>
    <property type="project" value="TreeGrafter"/>
</dbReference>
<keyword evidence="11" id="KW-0282">Flagellum</keyword>
<keyword evidence="9 10" id="KW-0472">Membrane</keyword>
<dbReference type="GO" id="GO:0006935">
    <property type="term" value="P:chemotaxis"/>
    <property type="evidence" value="ECO:0007669"/>
    <property type="project" value="UniProtKB-KW"/>
</dbReference>
<keyword evidence="5 10" id="KW-0145">Chemotaxis</keyword>
<dbReference type="Pfam" id="PF03748">
    <property type="entry name" value="FliL"/>
    <property type="match status" value="1"/>
</dbReference>
<protein>
    <recommendedName>
        <fullName evidence="10">Flagellar protein FliL</fullName>
    </recommendedName>
</protein>
<feature type="transmembrane region" description="Helical" evidence="10">
    <location>
        <begin position="22"/>
        <end position="44"/>
    </location>
</feature>
<comment type="function">
    <text evidence="1 10">Controls the rotational direction of flagella during chemotaxis.</text>
</comment>
<keyword evidence="10" id="KW-0997">Cell inner membrane</keyword>
<evidence type="ECO:0000256" key="1">
    <source>
        <dbReference type="ARBA" id="ARBA00002254"/>
    </source>
</evidence>
<evidence type="ECO:0000256" key="8">
    <source>
        <dbReference type="ARBA" id="ARBA00022989"/>
    </source>
</evidence>